<evidence type="ECO:0000256" key="7">
    <source>
        <dbReference type="ARBA" id="ARBA00022741"/>
    </source>
</evidence>
<keyword evidence="5" id="KW-0819">tRNA processing</keyword>
<dbReference type="Proteomes" id="UP001231197">
    <property type="component" value="Unassembled WGS sequence"/>
</dbReference>
<reference evidence="11 12" key="1">
    <citation type="journal article" date="2023" name="Int. J. Syst. Evol. Microbiol.">
        <title>Winogradskyella bathintestinalis sp. nov., isolated from the intestine of the deep-sea loosejaw dragonfish, Malacosteus niger.</title>
        <authorList>
            <person name="Uniacke-Lowe S."/>
            <person name="Johnson C.N."/>
            <person name="Stanton C."/>
            <person name="Hill C."/>
            <person name="Ross P."/>
        </authorList>
    </citation>
    <scope>NUCLEOTIDE SEQUENCE [LARGE SCALE GENOMIC DNA]</scope>
    <source>
        <strain evidence="11 12">APC 3343</strain>
    </source>
</reference>
<evidence type="ECO:0000256" key="2">
    <source>
        <dbReference type="ARBA" id="ARBA00007599"/>
    </source>
</evidence>
<proteinExistence type="inferred from homology"/>
<comment type="caution">
    <text evidence="11">The sequence shown here is derived from an EMBL/GenBank/DDBJ whole genome shotgun (WGS) entry which is preliminary data.</text>
</comment>
<evidence type="ECO:0000313" key="11">
    <source>
        <dbReference type="EMBL" id="MDN3493756.1"/>
    </source>
</evidence>
<keyword evidence="4" id="KW-0963">Cytoplasm</keyword>
<keyword evidence="9" id="KW-0460">Magnesium</keyword>
<dbReference type="PANTHER" id="PTHR33540:SF2">
    <property type="entry name" value="TRNA THREONYLCARBAMOYLADENOSINE BIOSYNTHESIS PROTEIN TSAE"/>
    <property type="match status" value="1"/>
</dbReference>
<evidence type="ECO:0000256" key="5">
    <source>
        <dbReference type="ARBA" id="ARBA00022694"/>
    </source>
</evidence>
<evidence type="ECO:0000256" key="10">
    <source>
        <dbReference type="ARBA" id="ARBA00032441"/>
    </source>
</evidence>
<organism evidence="11 12">
    <name type="scientific">Winogradskyella bathintestinalis</name>
    <dbReference type="NCBI Taxonomy" id="3035208"/>
    <lineage>
        <taxon>Bacteria</taxon>
        <taxon>Pseudomonadati</taxon>
        <taxon>Bacteroidota</taxon>
        <taxon>Flavobacteriia</taxon>
        <taxon>Flavobacteriales</taxon>
        <taxon>Flavobacteriaceae</taxon>
        <taxon>Winogradskyella</taxon>
    </lineage>
</organism>
<dbReference type="Pfam" id="PF02367">
    <property type="entry name" value="TsaE"/>
    <property type="match status" value="1"/>
</dbReference>
<gene>
    <name evidence="11" type="primary">tsaE</name>
    <name evidence="11" type="ORF">QMA06_13605</name>
</gene>
<evidence type="ECO:0000256" key="9">
    <source>
        <dbReference type="ARBA" id="ARBA00022842"/>
    </source>
</evidence>
<accession>A0ABT7ZXN8</accession>
<keyword evidence="8" id="KW-0067">ATP-binding</keyword>
<dbReference type="InterPro" id="IPR003442">
    <property type="entry name" value="T6A_TsaE"/>
</dbReference>
<evidence type="ECO:0000256" key="8">
    <source>
        <dbReference type="ARBA" id="ARBA00022840"/>
    </source>
</evidence>
<keyword evidence="7" id="KW-0547">Nucleotide-binding</keyword>
<keyword evidence="12" id="KW-1185">Reference proteome</keyword>
<evidence type="ECO:0000256" key="3">
    <source>
        <dbReference type="ARBA" id="ARBA00019010"/>
    </source>
</evidence>
<name>A0ABT7ZXN8_9FLAO</name>
<protein>
    <recommendedName>
        <fullName evidence="3">tRNA threonylcarbamoyladenosine biosynthesis protein TsaE</fullName>
    </recommendedName>
    <alternativeName>
        <fullName evidence="10">t(6)A37 threonylcarbamoyladenosine biosynthesis protein TsaE</fullName>
    </alternativeName>
</protein>
<dbReference type="NCBIfam" id="TIGR00150">
    <property type="entry name" value="T6A_YjeE"/>
    <property type="match status" value="1"/>
</dbReference>
<evidence type="ECO:0000256" key="6">
    <source>
        <dbReference type="ARBA" id="ARBA00022723"/>
    </source>
</evidence>
<evidence type="ECO:0000256" key="4">
    <source>
        <dbReference type="ARBA" id="ARBA00022490"/>
    </source>
</evidence>
<sequence length="146" mass="16934">MKTIEYTYHIVDIDKIAASVFKHLDSKTVLFKGDMGSGKTTFINALLKVMQSDDVATSPTFSIVNEYNLPSDKVFHFDFYRIESVEEAYGFGIEDYLNSNNWLFMEWPERIEELIPENIETITITTLENQKRNLKLTINTNHLAEK</sequence>
<dbReference type="RefSeq" id="WP_290207429.1">
    <property type="nucleotide sequence ID" value="NZ_JASDDK010000005.1"/>
</dbReference>
<keyword evidence="6" id="KW-0479">Metal-binding</keyword>
<dbReference type="PANTHER" id="PTHR33540">
    <property type="entry name" value="TRNA THREONYLCARBAMOYLADENOSINE BIOSYNTHESIS PROTEIN TSAE"/>
    <property type="match status" value="1"/>
</dbReference>
<comment type="subcellular location">
    <subcellularLocation>
        <location evidence="1">Cytoplasm</location>
    </subcellularLocation>
</comment>
<evidence type="ECO:0000256" key="1">
    <source>
        <dbReference type="ARBA" id="ARBA00004496"/>
    </source>
</evidence>
<evidence type="ECO:0000313" key="12">
    <source>
        <dbReference type="Proteomes" id="UP001231197"/>
    </source>
</evidence>
<dbReference type="Gene3D" id="3.40.50.300">
    <property type="entry name" value="P-loop containing nucleotide triphosphate hydrolases"/>
    <property type="match status" value="1"/>
</dbReference>
<dbReference type="SUPFAM" id="SSF52540">
    <property type="entry name" value="P-loop containing nucleoside triphosphate hydrolases"/>
    <property type="match status" value="1"/>
</dbReference>
<comment type="similarity">
    <text evidence="2">Belongs to the TsaE family.</text>
</comment>
<dbReference type="InterPro" id="IPR027417">
    <property type="entry name" value="P-loop_NTPase"/>
</dbReference>
<dbReference type="EMBL" id="JASDDK010000005">
    <property type="protein sequence ID" value="MDN3493756.1"/>
    <property type="molecule type" value="Genomic_DNA"/>
</dbReference>